<proteinExistence type="predicted"/>
<name>A0A5C7ICM4_9ROSI</name>
<reference evidence="2" key="1">
    <citation type="journal article" date="2019" name="Gigascience">
        <title>De novo genome assembly of the endangered Acer yangbiense, a plant species with extremely small populations endemic to Yunnan Province, China.</title>
        <authorList>
            <person name="Yang J."/>
            <person name="Wariss H.M."/>
            <person name="Tao L."/>
            <person name="Zhang R."/>
            <person name="Yun Q."/>
            <person name="Hollingsworth P."/>
            <person name="Dao Z."/>
            <person name="Luo G."/>
            <person name="Guo H."/>
            <person name="Ma Y."/>
            <person name="Sun W."/>
        </authorList>
    </citation>
    <scope>NUCLEOTIDE SEQUENCE [LARGE SCALE GENOMIC DNA]</scope>
    <source>
        <strain evidence="2">cv. Malutang</strain>
    </source>
</reference>
<evidence type="ECO:0000313" key="1">
    <source>
        <dbReference type="EMBL" id="TXG67100.1"/>
    </source>
</evidence>
<dbReference type="AlphaFoldDB" id="A0A5C7ICM4"/>
<gene>
    <name evidence="1" type="ORF">EZV62_008375</name>
</gene>
<comment type="caution">
    <text evidence="1">The sequence shown here is derived from an EMBL/GenBank/DDBJ whole genome shotgun (WGS) entry which is preliminary data.</text>
</comment>
<organism evidence="1 2">
    <name type="scientific">Acer yangbiense</name>
    <dbReference type="NCBI Taxonomy" id="1000413"/>
    <lineage>
        <taxon>Eukaryota</taxon>
        <taxon>Viridiplantae</taxon>
        <taxon>Streptophyta</taxon>
        <taxon>Embryophyta</taxon>
        <taxon>Tracheophyta</taxon>
        <taxon>Spermatophyta</taxon>
        <taxon>Magnoliopsida</taxon>
        <taxon>eudicotyledons</taxon>
        <taxon>Gunneridae</taxon>
        <taxon>Pentapetalae</taxon>
        <taxon>rosids</taxon>
        <taxon>malvids</taxon>
        <taxon>Sapindales</taxon>
        <taxon>Sapindaceae</taxon>
        <taxon>Hippocastanoideae</taxon>
        <taxon>Acereae</taxon>
        <taxon>Acer</taxon>
    </lineage>
</organism>
<dbReference type="EMBL" id="VAHF01000003">
    <property type="protein sequence ID" value="TXG67100.1"/>
    <property type="molecule type" value="Genomic_DNA"/>
</dbReference>
<sequence>MKKATISKAMAPKNKAYVIPTSNLSKPLLSTLKWKIKRAATTEAKDMNRVEYPNREFFMEYDLSLIQSCVDKHLQEALLLSIASSRCSLSPLYLYGQTGQQLQVCSC</sequence>
<evidence type="ECO:0000313" key="2">
    <source>
        <dbReference type="Proteomes" id="UP000323000"/>
    </source>
</evidence>
<protein>
    <submittedName>
        <fullName evidence="1">Uncharacterized protein</fullName>
    </submittedName>
</protein>
<keyword evidence="2" id="KW-1185">Reference proteome</keyword>
<accession>A0A5C7ICM4</accession>
<dbReference type="Proteomes" id="UP000323000">
    <property type="component" value="Chromosome 3"/>
</dbReference>